<accession>A0AAN6QGP8</accession>
<dbReference type="Proteomes" id="UP001302812">
    <property type="component" value="Unassembled WGS sequence"/>
</dbReference>
<sequence length="75" mass="9112">MCYQKGYICDSPLCDEVYKTWIVECYWVKFSNPIRAPGDCRNGLKKEFWRRYRCVYDSHCAYHQRVLCRSPSPYE</sequence>
<proteinExistence type="predicted"/>
<organism evidence="1 2">
    <name type="scientific">Canariomyces notabilis</name>
    <dbReference type="NCBI Taxonomy" id="2074819"/>
    <lineage>
        <taxon>Eukaryota</taxon>
        <taxon>Fungi</taxon>
        <taxon>Dikarya</taxon>
        <taxon>Ascomycota</taxon>
        <taxon>Pezizomycotina</taxon>
        <taxon>Sordariomycetes</taxon>
        <taxon>Sordariomycetidae</taxon>
        <taxon>Sordariales</taxon>
        <taxon>Chaetomiaceae</taxon>
        <taxon>Canariomyces</taxon>
    </lineage>
</organism>
<dbReference type="GeneID" id="89940391"/>
<reference evidence="1" key="1">
    <citation type="journal article" date="2023" name="Mol. Phylogenet. Evol.">
        <title>Genome-scale phylogeny and comparative genomics of the fungal order Sordariales.</title>
        <authorList>
            <person name="Hensen N."/>
            <person name="Bonometti L."/>
            <person name="Westerberg I."/>
            <person name="Brannstrom I.O."/>
            <person name="Guillou S."/>
            <person name="Cros-Aarteil S."/>
            <person name="Calhoun S."/>
            <person name="Haridas S."/>
            <person name="Kuo A."/>
            <person name="Mondo S."/>
            <person name="Pangilinan J."/>
            <person name="Riley R."/>
            <person name="LaButti K."/>
            <person name="Andreopoulos B."/>
            <person name="Lipzen A."/>
            <person name="Chen C."/>
            <person name="Yan M."/>
            <person name="Daum C."/>
            <person name="Ng V."/>
            <person name="Clum A."/>
            <person name="Steindorff A."/>
            <person name="Ohm R.A."/>
            <person name="Martin F."/>
            <person name="Silar P."/>
            <person name="Natvig D.O."/>
            <person name="Lalanne C."/>
            <person name="Gautier V."/>
            <person name="Ament-Velasquez S.L."/>
            <person name="Kruys A."/>
            <person name="Hutchinson M.I."/>
            <person name="Powell A.J."/>
            <person name="Barry K."/>
            <person name="Miller A.N."/>
            <person name="Grigoriev I.V."/>
            <person name="Debuchy R."/>
            <person name="Gladieux P."/>
            <person name="Hiltunen Thoren M."/>
            <person name="Johannesson H."/>
        </authorList>
    </citation>
    <scope>NUCLEOTIDE SEQUENCE</scope>
    <source>
        <strain evidence="1">CBS 508.74</strain>
    </source>
</reference>
<dbReference type="AlphaFoldDB" id="A0AAN6QGP8"/>
<evidence type="ECO:0000313" key="1">
    <source>
        <dbReference type="EMBL" id="KAK4107915.1"/>
    </source>
</evidence>
<gene>
    <name evidence="1" type="ORF">N656DRAFT_784885</name>
</gene>
<comment type="caution">
    <text evidence="1">The sequence shown here is derived from an EMBL/GenBank/DDBJ whole genome shotgun (WGS) entry which is preliminary data.</text>
</comment>
<keyword evidence="2" id="KW-1185">Reference proteome</keyword>
<evidence type="ECO:0000313" key="2">
    <source>
        <dbReference type="Proteomes" id="UP001302812"/>
    </source>
</evidence>
<reference evidence="1" key="2">
    <citation type="submission" date="2023-05" db="EMBL/GenBank/DDBJ databases">
        <authorList>
            <consortium name="Lawrence Berkeley National Laboratory"/>
            <person name="Steindorff A."/>
            <person name="Hensen N."/>
            <person name="Bonometti L."/>
            <person name="Westerberg I."/>
            <person name="Brannstrom I.O."/>
            <person name="Guillou S."/>
            <person name="Cros-Aarteil S."/>
            <person name="Calhoun S."/>
            <person name="Haridas S."/>
            <person name="Kuo A."/>
            <person name="Mondo S."/>
            <person name="Pangilinan J."/>
            <person name="Riley R."/>
            <person name="Labutti K."/>
            <person name="Andreopoulos B."/>
            <person name="Lipzen A."/>
            <person name="Chen C."/>
            <person name="Yanf M."/>
            <person name="Daum C."/>
            <person name="Ng V."/>
            <person name="Clum A."/>
            <person name="Ohm R."/>
            <person name="Martin F."/>
            <person name="Silar P."/>
            <person name="Natvig D."/>
            <person name="Lalanne C."/>
            <person name="Gautier V."/>
            <person name="Ament-Velasquez S.L."/>
            <person name="Kruys A."/>
            <person name="Hutchinson M.I."/>
            <person name="Powell A.J."/>
            <person name="Barry K."/>
            <person name="Miller A.N."/>
            <person name="Grigoriev I.V."/>
            <person name="Debuchy R."/>
            <person name="Gladieux P."/>
            <person name="Thoren M.H."/>
            <person name="Johannesson H."/>
        </authorList>
    </citation>
    <scope>NUCLEOTIDE SEQUENCE</scope>
    <source>
        <strain evidence="1">CBS 508.74</strain>
    </source>
</reference>
<dbReference type="RefSeq" id="XP_064665485.1">
    <property type="nucleotide sequence ID" value="XM_064816266.1"/>
</dbReference>
<protein>
    <submittedName>
        <fullName evidence="1">Uncharacterized protein</fullName>
    </submittedName>
</protein>
<name>A0AAN6QGP8_9PEZI</name>
<dbReference type="EMBL" id="MU853368">
    <property type="protein sequence ID" value="KAK4107915.1"/>
    <property type="molecule type" value="Genomic_DNA"/>
</dbReference>